<dbReference type="SMART" id="SM00220">
    <property type="entry name" value="S_TKc"/>
    <property type="match status" value="1"/>
</dbReference>
<keyword evidence="3" id="KW-0963">Cytoplasm</keyword>
<gene>
    <name evidence="17" type="ORF">HOLleu_11034</name>
</gene>
<dbReference type="GO" id="GO:0004674">
    <property type="term" value="F:protein serine/threonine kinase activity"/>
    <property type="evidence" value="ECO:0007669"/>
    <property type="project" value="UniProtKB-KW"/>
</dbReference>
<keyword evidence="8 14" id="KW-0067">ATP-binding</keyword>
<dbReference type="GO" id="GO:0005737">
    <property type="term" value="C:cytoplasm"/>
    <property type="evidence" value="ECO:0007669"/>
    <property type="project" value="TreeGrafter"/>
</dbReference>
<dbReference type="InterPro" id="IPR011989">
    <property type="entry name" value="ARM-like"/>
</dbReference>
<feature type="repeat" description="ARM" evidence="13">
    <location>
        <begin position="1191"/>
        <end position="1222"/>
    </location>
</feature>
<dbReference type="PANTHER" id="PTHR22983">
    <property type="entry name" value="PROTEIN KINASE RELATED"/>
    <property type="match status" value="1"/>
</dbReference>
<evidence type="ECO:0000256" key="15">
    <source>
        <dbReference type="SAM" id="MobiDB-lite"/>
    </source>
</evidence>
<dbReference type="SUPFAM" id="SSF56112">
    <property type="entry name" value="Protein kinase-like (PK-like)"/>
    <property type="match status" value="1"/>
</dbReference>
<dbReference type="InterPro" id="IPR011009">
    <property type="entry name" value="Kinase-like_dom_sf"/>
</dbReference>
<dbReference type="PROSITE" id="PS50176">
    <property type="entry name" value="ARM_REPEAT"/>
    <property type="match status" value="1"/>
</dbReference>
<keyword evidence="4" id="KW-0723">Serine/threonine-protein kinase</keyword>
<feature type="binding site" evidence="14">
    <location>
        <position position="33"/>
    </location>
    <ligand>
        <name>ATP</name>
        <dbReference type="ChEBI" id="CHEBI:30616"/>
    </ligand>
</feature>
<dbReference type="InterPro" id="IPR000225">
    <property type="entry name" value="Armadillo"/>
</dbReference>
<evidence type="ECO:0000256" key="2">
    <source>
        <dbReference type="ARBA" id="ARBA00012513"/>
    </source>
</evidence>
<evidence type="ECO:0000256" key="7">
    <source>
        <dbReference type="ARBA" id="ARBA00022777"/>
    </source>
</evidence>
<comment type="catalytic activity">
    <reaction evidence="11">
        <text>L-seryl-[protein] + ATP = O-phospho-L-seryl-[protein] + ADP + H(+)</text>
        <dbReference type="Rhea" id="RHEA:17989"/>
        <dbReference type="Rhea" id="RHEA-COMP:9863"/>
        <dbReference type="Rhea" id="RHEA-COMP:11604"/>
        <dbReference type="ChEBI" id="CHEBI:15378"/>
        <dbReference type="ChEBI" id="CHEBI:29999"/>
        <dbReference type="ChEBI" id="CHEBI:30616"/>
        <dbReference type="ChEBI" id="CHEBI:83421"/>
        <dbReference type="ChEBI" id="CHEBI:456216"/>
        <dbReference type="EC" id="2.7.11.1"/>
    </reaction>
</comment>
<dbReference type="GO" id="GO:0007224">
    <property type="term" value="P:smoothened signaling pathway"/>
    <property type="evidence" value="ECO:0007669"/>
    <property type="project" value="TreeGrafter"/>
</dbReference>
<evidence type="ECO:0000256" key="1">
    <source>
        <dbReference type="ARBA" id="ARBA00004245"/>
    </source>
</evidence>
<evidence type="ECO:0000259" key="16">
    <source>
        <dbReference type="PROSITE" id="PS50011"/>
    </source>
</evidence>
<accession>A0A9Q1CES6</accession>
<dbReference type="EC" id="2.7.11.1" evidence="2"/>
<protein>
    <recommendedName>
        <fullName evidence="2">non-specific serine/threonine protein kinase</fullName>
        <ecNumber evidence="2">2.7.11.1</ecNumber>
    </recommendedName>
    <alternativeName>
        <fullName evidence="12">Fused homolog</fullName>
    </alternativeName>
</protein>
<dbReference type="GO" id="GO:0005856">
    <property type="term" value="C:cytoskeleton"/>
    <property type="evidence" value="ECO:0007669"/>
    <property type="project" value="UniProtKB-SubCell"/>
</dbReference>
<sequence>MENYHILESIGEGSFGKVYRGRRKYTGKIVALKFIPKVGRSEKELQSLRKEIEIMRTLHHENIIEMLDTFETEKEVVAVTDYAEGELFQILEDDGTLPEDQVCQIACQLVSALYYLHSHRILHRDMKPQNILLVKGGIVKLCDFGFARAMSVHTLVLTSIKGTPLYMAPELIEEKPYDHTTDLWSLGCILYELFVGTPPFYTNSIFQLVSLIIKDPVKWPKTMSPEFKSFLQGLLTKNPSQRLSWPHLIYHPFVAGKIAVPDILSKSIQSPFTEEPSREVQAAKKRAVEEKKPDVAPGTTIMRKLKGREEQETQLDGQQQQACNPSQPSEKKDKKTKPKAGQNKVLPKDKITEPTPRENPISQDFDREFPVVEVESRKVIKKDGDKMRRSIDQVQLKDEEVIDSEDEWDTLCDVTNQETAHPSSLHGLIIDAALGQKIASRLEETSSQVMEGMLEGASKLRLVLKVVSNLLVCKGCVEELEHFCSTVGIPGKILSLLTKVKDGTIVKKQPWCTQILIDAVAVVTAYTVSDIGVQLTMDRAKSIMESSLIFSGLLPWLLHIKQDEQMKLRVQALYSFIYQCETMDRSPPDFVTGFYAGLPSTHPDCVTALMQTLAADDSALKKLAAGLKEDEDVGHHWENLCGLTVGAVAELVYLPLGLDTCVEGKRKMATCVGQQFVKEEELTRTFLRFIRNPSFGENVMKSVYFTCQASPDFAEFLSKDEEFLETILLLLQGKLEIDDMYQNIMYETTIHTISVIVMLTENIPPKLVDTSVIFAAILLDSQVASHTTAASQLVSQLLCYGVTIEMPAEDLLAAFDSALTDLTQICIRCPFEYGVLDGVVMLLAQVLSTPQSTMARHIIESGVCNMLWQRILQTVGISESFLEDLDRSEENRMEDQEEMMQRLQVHCIPQWSLLSQGGLMTALQVMLRIFTMEPYQCVPALCSPDSLPVVCLSSLISEEFLEALRDSPTPAIDQKEFATDILTIVSQMLCFPFAIDTHNTMLSAAIATMEHCYVVIKLVIGVLKYISQSEKLEVVMGLISRLVLCSDDFVEQFVFAEVSTGHAFLSKMLSADNSEEIQSDAVSILTQLARSSEKHLAMLRKMLGGENDDFKLLKALLSTTNVVVVARTCGMLGNLLRHSDLFYSVLKTKPEVMRELLTCLSNDDADVRKAATFAVGNAAYHSGDLYSQLVPAIPPLVQLLSDSMMRTRTNAAGALGNLTRHNHKLSAQLIKASAPELLLEVASHDSQYVVQEVALVALRTMCKHANLKQVLLKHKALDKLSALIHGIQSSDISTPRVRPSSTASRNTAESVLHHALRLQTALKRTGSAR</sequence>
<feature type="compositionally biased region" description="Basic and acidic residues" evidence="15">
    <location>
        <begin position="346"/>
        <end position="356"/>
    </location>
</feature>
<feature type="compositionally biased region" description="Basic and acidic residues" evidence="15">
    <location>
        <begin position="275"/>
        <end position="294"/>
    </location>
</feature>
<dbReference type="Pfam" id="PF00069">
    <property type="entry name" value="Pkinase"/>
    <property type="match status" value="1"/>
</dbReference>
<dbReference type="InterPro" id="IPR000719">
    <property type="entry name" value="Prot_kinase_dom"/>
</dbReference>
<proteinExistence type="predicted"/>
<dbReference type="Gene3D" id="1.25.10.10">
    <property type="entry name" value="Leucine-rich Repeat Variant"/>
    <property type="match status" value="2"/>
</dbReference>
<name>A0A9Q1CES6_HOLLE</name>
<dbReference type="InterPro" id="IPR017441">
    <property type="entry name" value="Protein_kinase_ATP_BS"/>
</dbReference>
<evidence type="ECO:0000256" key="5">
    <source>
        <dbReference type="ARBA" id="ARBA00022679"/>
    </source>
</evidence>
<dbReference type="PROSITE" id="PS50011">
    <property type="entry name" value="PROTEIN_KINASE_DOM"/>
    <property type="match status" value="1"/>
</dbReference>
<dbReference type="PROSITE" id="PS00108">
    <property type="entry name" value="PROTEIN_KINASE_ST"/>
    <property type="match status" value="1"/>
</dbReference>
<dbReference type="SMART" id="SM00185">
    <property type="entry name" value="ARM"/>
    <property type="match status" value="4"/>
</dbReference>
<dbReference type="SUPFAM" id="SSF48371">
    <property type="entry name" value="ARM repeat"/>
    <property type="match status" value="1"/>
</dbReference>
<dbReference type="CDD" id="cd14002">
    <property type="entry name" value="STKc_STK36"/>
    <property type="match status" value="1"/>
</dbReference>
<keyword evidence="5" id="KW-0808">Transferase</keyword>
<comment type="catalytic activity">
    <reaction evidence="10">
        <text>L-threonyl-[protein] + ATP = O-phospho-L-threonyl-[protein] + ADP + H(+)</text>
        <dbReference type="Rhea" id="RHEA:46608"/>
        <dbReference type="Rhea" id="RHEA-COMP:11060"/>
        <dbReference type="Rhea" id="RHEA-COMP:11605"/>
        <dbReference type="ChEBI" id="CHEBI:15378"/>
        <dbReference type="ChEBI" id="CHEBI:30013"/>
        <dbReference type="ChEBI" id="CHEBI:30616"/>
        <dbReference type="ChEBI" id="CHEBI:61977"/>
        <dbReference type="ChEBI" id="CHEBI:456216"/>
        <dbReference type="EC" id="2.7.11.1"/>
    </reaction>
</comment>
<feature type="region of interest" description="Disordered" evidence="15">
    <location>
        <begin position="271"/>
        <end position="363"/>
    </location>
</feature>
<dbReference type="Pfam" id="PF13513">
    <property type="entry name" value="HEAT_EZ"/>
    <property type="match status" value="1"/>
</dbReference>
<evidence type="ECO:0000256" key="10">
    <source>
        <dbReference type="ARBA" id="ARBA00047899"/>
    </source>
</evidence>
<keyword evidence="7 17" id="KW-0418">Kinase</keyword>
<keyword evidence="9" id="KW-0206">Cytoskeleton</keyword>
<keyword evidence="18" id="KW-1185">Reference proteome</keyword>
<dbReference type="PANTHER" id="PTHR22983:SF6">
    <property type="entry name" value="SERINE_THREONINE-PROTEIN KINASE 36"/>
    <property type="match status" value="1"/>
</dbReference>
<keyword evidence="6 14" id="KW-0547">Nucleotide-binding</keyword>
<evidence type="ECO:0000256" key="4">
    <source>
        <dbReference type="ARBA" id="ARBA00022527"/>
    </source>
</evidence>
<dbReference type="InterPro" id="IPR008271">
    <property type="entry name" value="Ser/Thr_kinase_AS"/>
</dbReference>
<feature type="domain" description="Protein kinase" evidence="16">
    <location>
        <begin position="4"/>
        <end position="254"/>
    </location>
</feature>
<comment type="caution">
    <text evidence="17">The sequence shown here is derived from an EMBL/GenBank/DDBJ whole genome shotgun (WGS) entry which is preliminary data.</text>
</comment>
<evidence type="ECO:0000313" key="17">
    <source>
        <dbReference type="EMBL" id="KAJ8043777.1"/>
    </source>
</evidence>
<evidence type="ECO:0000256" key="9">
    <source>
        <dbReference type="ARBA" id="ARBA00023212"/>
    </source>
</evidence>
<dbReference type="InterPro" id="IPR016024">
    <property type="entry name" value="ARM-type_fold"/>
</dbReference>
<evidence type="ECO:0000256" key="3">
    <source>
        <dbReference type="ARBA" id="ARBA00022490"/>
    </source>
</evidence>
<evidence type="ECO:0000256" key="13">
    <source>
        <dbReference type="PROSITE-ProRule" id="PRU00259"/>
    </source>
</evidence>
<dbReference type="GO" id="GO:0005524">
    <property type="term" value="F:ATP binding"/>
    <property type="evidence" value="ECO:0007669"/>
    <property type="project" value="UniProtKB-UniRule"/>
</dbReference>
<dbReference type="OrthoDB" id="266718at2759"/>
<dbReference type="Proteomes" id="UP001152320">
    <property type="component" value="Chromosome 4"/>
</dbReference>
<evidence type="ECO:0000256" key="8">
    <source>
        <dbReference type="ARBA" id="ARBA00022840"/>
    </source>
</evidence>
<dbReference type="PROSITE" id="PS00107">
    <property type="entry name" value="PROTEIN_KINASE_ATP"/>
    <property type="match status" value="1"/>
</dbReference>
<organism evidence="17 18">
    <name type="scientific">Holothuria leucospilota</name>
    <name type="common">Black long sea cucumber</name>
    <name type="synonym">Mertensiothuria leucospilota</name>
    <dbReference type="NCBI Taxonomy" id="206669"/>
    <lineage>
        <taxon>Eukaryota</taxon>
        <taxon>Metazoa</taxon>
        <taxon>Echinodermata</taxon>
        <taxon>Eleutherozoa</taxon>
        <taxon>Echinozoa</taxon>
        <taxon>Holothuroidea</taxon>
        <taxon>Aspidochirotacea</taxon>
        <taxon>Aspidochirotida</taxon>
        <taxon>Holothuriidae</taxon>
        <taxon>Holothuria</taxon>
    </lineage>
</organism>
<comment type="subcellular location">
    <subcellularLocation>
        <location evidence="1">Cytoplasm</location>
        <location evidence="1">Cytoskeleton</location>
    </subcellularLocation>
</comment>
<evidence type="ECO:0000256" key="6">
    <source>
        <dbReference type="ARBA" id="ARBA00022741"/>
    </source>
</evidence>
<dbReference type="FunFam" id="1.10.510.10:FF:000292">
    <property type="entry name" value="Serine/threonine-protein kinase 36"/>
    <property type="match status" value="1"/>
</dbReference>
<reference evidence="17" key="1">
    <citation type="submission" date="2021-10" db="EMBL/GenBank/DDBJ databases">
        <title>Tropical sea cucumber genome reveals ecological adaptation and Cuvierian tubules defense mechanism.</title>
        <authorList>
            <person name="Chen T."/>
        </authorList>
    </citation>
    <scope>NUCLEOTIDE SEQUENCE</scope>
    <source>
        <strain evidence="17">Nanhai2018</strain>
        <tissue evidence="17">Muscle</tissue>
    </source>
</reference>
<evidence type="ECO:0000313" key="18">
    <source>
        <dbReference type="Proteomes" id="UP001152320"/>
    </source>
</evidence>
<evidence type="ECO:0000256" key="11">
    <source>
        <dbReference type="ARBA" id="ARBA00048679"/>
    </source>
</evidence>
<evidence type="ECO:0000256" key="14">
    <source>
        <dbReference type="PROSITE-ProRule" id="PRU10141"/>
    </source>
</evidence>
<dbReference type="EMBL" id="JAIZAY010000004">
    <property type="protein sequence ID" value="KAJ8043777.1"/>
    <property type="molecule type" value="Genomic_DNA"/>
</dbReference>
<dbReference type="FunFam" id="3.30.200.20:FF:000042">
    <property type="entry name" value="Aurora kinase A"/>
    <property type="match status" value="1"/>
</dbReference>
<dbReference type="Gene3D" id="1.10.510.10">
    <property type="entry name" value="Transferase(Phosphotransferase) domain 1"/>
    <property type="match status" value="1"/>
</dbReference>
<evidence type="ECO:0000256" key="12">
    <source>
        <dbReference type="ARBA" id="ARBA00075375"/>
    </source>
</evidence>